<evidence type="ECO:0000259" key="8">
    <source>
        <dbReference type="Pfam" id="PF02771"/>
    </source>
</evidence>
<comment type="cofactor">
    <cofactor evidence="1 5">
        <name>FAD</name>
        <dbReference type="ChEBI" id="CHEBI:57692"/>
    </cofactor>
</comment>
<organism evidence="9 10">
    <name type="scientific">Candidatus Methanolliviera hydrocarbonicum</name>
    <dbReference type="NCBI Taxonomy" id="2491085"/>
    <lineage>
        <taxon>Archaea</taxon>
        <taxon>Methanobacteriati</taxon>
        <taxon>Methanobacteriota</taxon>
        <taxon>Candidatus Methanoliparia</taxon>
        <taxon>Candidatus Methanoliparales</taxon>
        <taxon>Candidatus Methanollivieraceae</taxon>
        <taxon>Candidatus Methanolliviera</taxon>
    </lineage>
</organism>
<evidence type="ECO:0000256" key="1">
    <source>
        <dbReference type="ARBA" id="ARBA00001974"/>
    </source>
</evidence>
<comment type="caution">
    <text evidence="9">The sequence shown here is derived from an EMBL/GenBank/DDBJ whole genome shotgun (WGS) entry which is preliminary data.</text>
</comment>
<reference evidence="9 10" key="1">
    <citation type="journal article" date="2019" name="Nat. Microbiol.">
        <title>Wide diversity of methane and short-chain alkane metabolisms in uncultured archaea.</title>
        <authorList>
            <person name="Borrel G."/>
            <person name="Adam P.S."/>
            <person name="McKay L.J."/>
            <person name="Chen L.X."/>
            <person name="Sierra-Garcia I.N."/>
            <person name="Sieber C.M."/>
            <person name="Letourneur Q."/>
            <person name="Ghozlane A."/>
            <person name="Andersen G.L."/>
            <person name="Li W.J."/>
            <person name="Hallam S.J."/>
            <person name="Muyzer G."/>
            <person name="de Oliveira V.M."/>
            <person name="Inskeep W.P."/>
            <person name="Banfield J.F."/>
            <person name="Gribaldo S."/>
        </authorList>
    </citation>
    <scope>NUCLEOTIDE SEQUENCE [LARGE SCALE GENOMIC DNA]</scope>
    <source>
        <strain evidence="9">NM1b</strain>
    </source>
</reference>
<evidence type="ECO:0000256" key="5">
    <source>
        <dbReference type="RuleBase" id="RU362125"/>
    </source>
</evidence>
<dbReference type="Gene3D" id="1.10.540.10">
    <property type="entry name" value="Acyl-CoA dehydrogenase/oxidase, N-terminal domain"/>
    <property type="match status" value="1"/>
</dbReference>
<proteinExistence type="inferred from homology"/>
<sequence length="420" mass="47863">MRTIDDFTVPKEYISPENKYIGGIIREFVDEEVMPYRRKFDEDWKELKYARDLLKKAEVGLGLQKALWPVEFGGWGMGSSDYVGVISMRMFEELGRGDTALSLTFGANFWAPLAITVKPHINRELCAELAPMFCDTNELRLTCLAMTEPQGGSDIENVDAEHGRTIQTTAELDGDEWVINGHKIWPSNSGEAYLYAVICTTKRGSRDDKDIAYIYVPRDTKGLKVGEPYHKAGISFDANTDIWFDDVRVPKMYRAWGPGDDAKYFKEVTNWGSMAGAYSLGPMINTYEVLKDYCEKKTFHGKPLKENHAVAGVLSDIAMDIEVTRILGYQYGRMLDRPEIYGDRWSPEITAHGKIFKNFAAERAVDVSNKAMDIMGLYGPDRDHDMEKNWRDIKMTQLWEGGKQLGQAEIARYFYECETL</sequence>
<dbReference type="InterPro" id="IPR037069">
    <property type="entry name" value="AcylCoA_DH/ox_N_sf"/>
</dbReference>
<evidence type="ECO:0000256" key="4">
    <source>
        <dbReference type="ARBA" id="ARBA00022827"/>
    </source>
</evidence>
<feature type="domain" description="Acyl-CoA dehydrogenase/oxidase C-terminal" evidence="6">
    <location>
        <begin position="275"/>
        <end position="411"/>
    </location>
</feature>
<dbReference type="InterPro" id="IPR009100">
    <property type="entry name" value="AcylCoA_DH/oxidase_NM_dom_sf"/>
</dbReference>
<dbReference type="InterPro" id="IPR006091">
    <property type="entry name" value="Acyl-CoA_Oxase/DH_mid-dom"/>
</dbReference>
<dbReference type="InterPro" id="IPR009075">
    <property type="entry name" value="AcylCo_DH/oxidase_C"/>
</dbReference>
<dbReference type="PANTHER" id="PTHR43884">
    <property type="entry name" value="ACYL-COA DEHYDROGENASE"/>
    <property type="match status" value="1"/>
</dbReference>
<evidence type="ECO:0000256" key="2">
    <source>
        <dbReference type="ARBA" id="ARBA00009347"/>
    </source>
</evidence>
<feature type="domain" description="Acyl-CoA dehydrogenase/oxidase N-terminal" evidence="8">
    <location>
        <begin position="19"/>
        <end position="108"/>
    </location>
</feature>
<evidence type="ECO:0000259" key="7">
    <source>
        <dbReference type="Pfam" id="PF02770"/>
    </source>
</evidence>
<evidence type="ECO:0000259" key="6">
    <source>
        <dbReference type="Pfam" id="PF00441"/>
    </source>
</evidence>
<evidence type="ECO:0008006" key="11">
    <source>
        <dbReference type="Google" id="ProtNLM"/>
    </source>
</evidence>
<dbReference type="GO" id="GO:0003995">
    <property type="term" value="F:acyl-CoA dehydrogenase activity"/>
    <property type="evidence" value="ECO:0007669"/>
    <property type="project" value="TreeGrafter"/>
</dbReference>
<feature type="domain" description="Acyl-CoA oxidase/dehydrogenase middle" evidence="7">
    <location>
        <begin position="143"/>
        <end position="247"/>
    </location>
</feature>
<dbReference type="Gene3D" id="2.40.110.10">
    <property type="entry name" value="Butyryl-CoA Dehydrogenase, subunit A, domain 2"/>
    <property type="match status" value="1"/>
</dbReference>
<dbReference type="Proteomes" id="UP000320766">
    <property type="component" value="Unassembled WGS sequence"/>
</dbReference>
<comment type="similarity">
    <text evidence="2 5">Belongs to the acyl-CoA dehydrogenase family.</text>
</comment>
<evidence type="ECO:0000313" key="9">
    <source>
        <dbReference type="EMBL" id="RZN69544.1"/>
    </source>
</evidence>
<dbReference type="InterPro" id="IPR013786">
    <property type="entry name" value="AcylCoA_DH/ox_N"/>
</dbReference>
<dbReference type="InterPro" id="IPR046373">
    <property type="entry name" value="Acyl-CoA_Oxase/DH_mid-dom_sf"/>
</dbReference>
<dbReference type="EMBL" id="RXIL01000075">
    <property type="protein sequence ID" value="RZN69544.1"/>
    <property type="molecule type" value="Genomic_DNA"/>
</dbReference>
<name>A0A520KWR5_9EURY</name>
<protein>
    <recommendedName>
        <fullName evidence="11">Acyl-CoA dehydrogenase</fullName>
    </recommendedName>
</protein>
<dbReference type="InterPro" id="IPR036250">
    <property type="entry name" value="AcylCo_DH-like_C"/>
</dbReference>
<evidence type="ECO:0000256" key="3">
    <source>
        <dbReference type="ARBA" id="ARBA00022630"/>
    </source>
</evidence>
<evidence type="ECO:0000313" key="10">
    <source>
        <dbReference type="Proteomes" id="UP000320766"/>
    </source>
</evidence>
<keyword evidence="4 5" id="KW-0274">FAD</keyword>
<dbReference type="GO" id="GO:0050660">
    <property type="term" value="F:flavin adenine dinucleotide binding"/>
    <property type="evidence" value="ECO:0007669"/>
    <property type="project" value="InterPro"/>
</dbReference>
<dbReference type="Pfam" id="PF02771">
    <property type="entry name" value="Acyl-CoA_dh_N"/>
    <property type="match status" value="1"/>
</dbReference>
<dbReference type="PANTHER" id="PTHR43884:SF12">
    <property type="entry name" value="ISOVALERYL-COA DEHYDROGENASE, MITOCHONDRIAL-RELATED"/>
    <property type="match status" value="1"/>
</dbReference>
<dbReference type="Gene3D" id="1.20.140.10">
    <property type="entry name" value="Butyryl-CoA Dehydrogenase, subunit A, domain 3"/>
    <property type="match status" value="1"/>
</dbReference>
<keyword evidence="3 5" id="KW-0285">Flavoprotein</keyword>
<dbReference type="AlphaFoldDB" id="A0A520KWR5"/>
<dbReference type="Pfam" id="PF00441">
    <property type="entry name" value="Acyl-CoA_dh_1"/>
    <property type="match status" value="1"/>
</dbReference>
<accession>A0A520KWR5</accession>
<dbReference type="Pfam" id="PF02770">
    <property type="entry name" value="Acyl-CoA_dh_M"/>
    <property type="match status" value="1"/>
</dbReference>
<dbReference type="SUPFAM" id="SSF56645">
    <property type="entry name" value="Acyl-CoA dehydrogenase NM domain-like"/>
    <property type="match status" value="1"/>
</dbReference>
<dbReference type="SUPFAM" id="SSF47203">
    <property type="entry name" value="Acyl-CoA dehydrogenase C-terminal domain-like"/>
    <property type="match status" value="1"/>
</dbReference>
<keyword evidence="5" id="KW-0560">Oxidoreductase</keyword>
<gene>
    <name evidence="9" type="ORF">EF807_04425</name>
</gene>